<evidence type="ECO:0000256" key="1">
    <source>
        <dbReference type="ARBA" id="ARBA00022737"/>
    </source>
</evidence>
<gene>
    <name evidence="6" type="primary">grsf1</name>
</gene>
<evidence type="ECO:0000256" key="4">
    <source>
        <dbReference type="SAM" id="MobiDB-lite"/>
    </source>
</evidence>
<feature type="region of interest" description="Disordered" evidence="4">
    <location>
        <begin position="280"/>
        <end position="315"/>
    </location>
</feature>
<proteinExistence type="predicted"/>
<dbReference type="RefSeq" id="XP_051277918.1">
    <property type="nucleotide sequence ID" value="XM_051421958.1"/>
</dbReference>
<dbReference type="PANTHER" id="PTHR13976">
    <property type="entry name" value="HETEROGENEOUS NUCLEAR RIBONUCLEOPROTEIN-RELATED"/>
    <property type="match status" value="1"/>
</dbReference>
<dbReference type="InterPro" id="IPR012677">
    <property type="entry name" value="Nucleotide-bd_a/b_plait_sf"/>
</dbReference>
<dbReference type="InterPro" id="IPR035979">
    <property type="entry name" value="RBD_domain_sf"/>
</dbReference>
<dbReference type="Pfam" id="PF00076">
    <property type="entry name" value="RRM_1"/>
    <property type="match status" value="2"/>
</dbReference>
<dbReference type="Proteomes" id="UP000694389">
    <property type="component" value="Unassembled WGS sequence"/>
</dbReference>
<dbReference type="GO" id="GO:0003723">
    <property type="term" value="F:RNA binding"/>
    <property type="evidence" value="ECO:0007669"/>
    <property type="project" value="UniProtKB-UniRule"/>
</dbReference>
<feature type="compositionally biased region" description="Low complexity" evidence="4">
    <location>
        <begin position="299"/>
        <end position="315"/>
    </location>
</feature>
<evidence type="ECO:0000256" key="2">
    <source>
        <dbReference type="ARBA" id="ARBA00022884"/>
    </source>
</evidence>
<dbReference type="AlphaFoldDB" id="A0A8C4IJA8"/>
<accession>A0A8C4IJA8</accession>
<reference evidence="6" key="1">
    <citation type="submission" date="2025-08" db="UniProtKB">
        <authorList>
            <consortium name="Ensembl"/>
        </authorList>
    </citation>
    <scope>IDENTIFICATION</scope>
</reference>
<reference evidence="6" key="2">
    <citation type="submission" date="2025-09" db="UniProtKB">
        <authorList>
            <consortium name="Ensembl"/>
        </authorList>
    </citation>
    <scope>IDENTIFICATION</scope>
</reference>
<feature type="domain" description="RRM" evidence="5">
    <location>
        <begin position="199"/>
        <end position="277"/>
    </location>
</feature>
<dbReference type="Ensembl" id="ENSDLAT00005062351.2">
    <property type="protein sequence ID" value="ENSDLAP00005058830.1"/>
    <property type="gene ID" value="ENSDLAG00005024826.2"/>
</dbReference>
<dbReference type="CTD" id="2926"/>
<dbReference type="GeneID" id="127375743"/>
<dbReference type="InterPro" id="IPR000504">
    <property type="entry name" value="RRM_dom"/>
</dbReference>
<dbReference type="Gene3D" id="3.30.70.330">
    <property type="match status" value="3"/>
</dbReference>
<keyword evidence="1" id="KW-0677">Repeat</keyword>
<dbReference type="SUPFAM" id="SSF54928">
    <property type="entry name" value="RNA-binding domain, RBD"/>
    <property type="match status" value="2"/>
</dbReference>
<evidence type="ECO:0000313" key="6">
    <source>
        <dbReference type="Ensembl" id="ENSDLAP00005058830.1"/>
    </source>
</evidence>
<organism evidence="6 7">
    <name type="scientific">Dicentrarchus labrax</name>
    <name type="common">European seabass</name>
    <name type="synonym">Morone labrax</name>
    <dbReference type="NCBI Taxonomy" id="13489"/>
    <lineage>
        <taxon>Eukaryota</taxon>
        <taxon>Metazoa</taxon>
        <taxon>Chordata</taxon>
        <taxon>Craniata</taxon>
        <taxon>Vertebrata</taxon>
        <taxon>Euteleostomi</taxon>
        <taxon>Actinopterygii</taxon>
        <taxon>Neopterygii</taxon>
        <taxon>Teleostei</taxon>
        <taxon>Neoteleostei</taxon>
        <taxon>Acanthomorphata</taxon>
        <taxon>Eupercaria</taxon>
        <taxon>Moronidae</taxon>
        <taxon>Dicentrarchus</taxon>
    </lineage>
</organism>
<evidence type="ECO:0000256" key="3">
    <source>
        <dbReference type="PROSITE-ProRule" id="PRU00176"/>
    </source>
</evidence>
<keyword evidence="2 3" id="KW-0694">RNA-binding</keyword>
<dbReference type="OMA" id="SRKHHMQ"/>
<sequence length="395" mass="44302">MSAGTKALSLLVQRCVAVRQLTLSAGRKTSGDVFSGRCGIIQQRTWTSTTRTVCLPRLRQLQSLMKTSQSGFCSKAETPFDDEYPPLPDYQLDPEPLKKEVYIMQVRGLPWSCSAQELLQFFSECRIRDGVNGIHLVVDKIGRPMGQAFIELEHEEDVNKALDKHRQFIGSRYVEVYEVTNRDAEEILKKRFDTEVCEQVVRLRGLPFSSTEADIVHFFSGLDIIENGITFVKDYSGMRNSGEAFVVFSTQEAADEALQRDRGLIGNRYVEVFPSKSSEIVSKKTSAPPQPSPPRTTRRPASPINTPRPHSSSPPHSLYILMRGLPFGATGEDIVGFFSPIAVSKILIEHGPQGNPNGKAMIYFSCHQDAIDAMSRDREYMGERYIQLFLKTGPE</sequence>
<evidence type="ECO:0000313" key="7">
    <source>
        <dbReference type="Proteomes" id="UP000694389"/>
    </source>
</evidence>
<dbReference type="InterPro" id="IPR050666">
    <property type="entry name" value="ESRP"/>
</dbReference>
<protein>
    <recommendedName>
        <fullName evidence="5">RRM domain-containing protein</fullName>
    </recommendedName>
</protein>
<keyword evidence="7" id="KW-1185">Reference proteome</keyword>
<dbReference type="SMART" id="SM00360">
    <property type="entry name" value="RRM"/>
    <property type="match status" value="3"/>
</dbReference>
<dbReference type="PROSITE" id="PS50102">
    <property type="entry name" value="RRM"/>
    <property type="match status" value="2"/>
</dbReference>
<feature type="domain" description="RRM" evidence="5">
    <location>
        <begin position="102"/>
        <end position="181"/>
    </location>
</feature>
<dbReference type="OrthoDB" id="431068at2759"/>
<evidence type="ECO:0000259" key="5">
    <source>
        <dbReference type="PROSITE" id="PS50102"/>
    </source>
</evidence>
<name>A0A8C4IJA8_DICLA</name>
<dbReference type="GeneTree" id="ENSGT00940000165677"/>